<dbReference type="EMBL" id="PKPP01007370">
    <property type="protein sequence ID" value="PWA53570.1"/>
    <property type="molecule type" value="Genomic_DNA"/>
</dbReference>
<dbReference type="AlphaFoldDB" id="A0A2U1LX75"/>
<feature type="domain" description="CTLH" evidence="2">
    <location>
        <begin position="295"/>
        <end position="348"/>
    </location>
</feature>
<protein>
    <recommendedName>
        <fullName evidence="2">CTLH domain-containing protein</fullName>
    </recommendedName>
</protein>
<dbReference type="PANTHER" id="PTHR12864">
    <property type="entry name" value="RAN BINDING PROTEIN 9-RELATED"/>
    <property type="match status" value="1"/>
</dbReference>
<feature type="domain" description="CTLH" evidence="2">
    <location>
        <begin position="530"/>
        <end position="581"/>
    </location>
</feature>
<evidence type="ECO:0000256" key="1">
    <source>
        <dbReference type="SAM" id="MobiDB-lite"/>
    </source>
</evidence>
<dbReference type="PROSITE" id="PS50897">
    <property type="entry name" value="CTLH"/>
    <property type="match status" value="2"/>
</dbReference>
<dbReference type="OrthoDB" id="2415936at2759"/>
<name>A0A2U1LX75_ARTAN</name>
<evidence type="ECO:0000313" key="3">
    <source>
        <dbReference type="EMBL" id="PWA53570.1"/>
    </source>
</evidence>
<dbReference type="Pfam" id="PF10607">
    <property type="entry name" value="CTLH"/>
    <property type="match status" value="2"/>
</dbReference>
<organism evidence="3 4">
    <name type="scientific">Artemisia annua</name>
    <name type="common">Sweet wormwood</name>
    <dbReference type="NCBI Taxonomy" id="35608"/>
    <lineage>
        <taxon>Eukaryota</taxon>
        <taxon>Viridiplantae</taxon>
        <taxon>Streptophyta</taxon>
        <taxon>Embryophyta</taxon>
        <taxon>Tracheophyta</taxon>
        <taxon>Spermatophyta</taxon>
        <taxon>Magnoliopsida</taxon>
        <taxon>eudicotyledons</taxon>
        <taxon>Gunneridae</taxon>
        <taxon>Pentapetalae</taxon>
        <taxon>asterids</taxon>
        <taxon>campanulids</taxon>
        <taxon>Asterales</taxon>
        <taxon>Asteraceae</taxon>
        <taxon>Asteroideae</taxon>
        <taxon>Anthemideae</taxon>
        <taxon>Artemisiinae</taxon>
        <taxon>Artemisia</taxon>
    </lineage>
</organism>
<dbReference type="SMART" id="SM00668">
    <property type="entry name" value="CTLH"/>
    <property type="match status" value="2"/>
</dbReference>
<dbReference type="InterPro" id="IPR006594">
    <property type="entry name" value="LisH"/>
</dbReference>
<proteinExistence type="predicted"/>
<gene>
    <name evidence="3" type="ORF">CTI12_AA415230</name>
</gene>
<evidence type="ECO:0000313" key="4">
    <source>
        <dbReference type="Proteomes" id="UP000245207"/>
    </source>
</evidence>
<dbReference type="InterPro" id="IPR006595">
    <property type="entry name" value="CTLH_C"/>
</dbReference>
<evidence type="ECO:0000259" key="2">
    <source>
        <dbReference type="PROSITE" id="PS50897"/>
    </source>
</evidence>
<dbReference type="InterPro" id="IPR050618">
    <property type="entry name" value="Ubq-SigPath_Reg"/>
</dbReference>
<dbReference type="STRING" id="35608.A0A2U1LX75"/>
<dbReference type="SMART" id="SM00667">
    <property type="entry name" value="LisH"/>
    <property type="match status" value="3"/>
</dbReference>
<dbReference type="PROSITE" id="PS50896">
    <property type="entry name" value="LISH"/>
    <property type="match status" value="3"/>
</dbReference>
<dbReference type="InterPro" id="IPR024964">
    <property type="entry name" value="CTLH/CRA"/>
</dbReference>
<feature type="region of interest" description="Disordered" evidence="1">
    <location>
        <begin position="678"/>
        <end position="701"/>
    </location>
</feature>
<dbReference type="Pfam" id="PF08513">
    <property type="entry name" value="LisH"/>
    <property type="match status" value="1"/>
</dbReference>
<keyword evidence="4" id="KW-1185">Reference proteome</keyword>
<dbReference type="Proteomes" id="UP000245207">
    <property type="component" value="Unassembled WGS sequence"/>
</dbReference>
<comment type="caution">
    <text evidence="3">The sequence shown here is derived from an EMBL/GenBank/DDBJ whole genome shotgun (WGS) entry which is preliminary data.</text>
</comment>
<sequence length="701" mass="82761">MGREIPQVNSEYGLKKKEITEYDWNEMLKKGKIKKEDMDMLVMDFLVNNELPHVAEAFRKESGCQYVYPHELQTDVYDLLFERQYDEAINLLNEKLDLSFLKERRLLHFRLEKQKMIELRYKRNFKDAWYFTPKFLMWADDINFREDSFNTVFELFAGAPVSSQRLEFLRSYSYANRVVEEMKIFQGGIQVFTLLTRYSSSITLLQESLMEEQLPQIEPENVPRGVIVLTPIKEDVSEDDWNELFKKGKFKKEDMDMMVMDFLVNKEFAIVAETFHKESGCPLGIEDLSLLGTQKIVRDLILNRQFDEVISLLNENFGSIFFKDSPGIFFNLEQQKMIEMCRRRDFEAALAFSREFIKWDTFEYKNDRIKSECRKTLLLMMYGDDIESPAAFLLDPRRCFRLATLAVKEMIRFQGRETGFILCFDLPAKRKTIPISPENPLIPNSPKSRTKSFRYVIQEIVVEGEKPEILEHDWNELFKKGKIKKEDMDMMVMDFLVNKEFARAAESFHKESGCPLGIEDTSLLETQRTVKDLIFHREMDEVISLLNEKLGPIFLKERPDLHFRLEQQKMIELCREEDFEAALAFSHEFIKWDKNVDLKKECRRTLLLMMFGNDTDCPVAALLLVRRYYDIEMDVIEEMIKFQGRETGNLIERAMKMLKLEQAKLSFHVNFPHLNNNGGYPSPLPHQRSSPSPLHHRRSSL</sequence>
<accession>A0A2U1LX75</accession>
<reference evidence="3 4" key="1">
    <citation type="journal article" date="2018" name="Mol. Plant">
        <title>The genome of Artemisia annua provides insight into the evolution of Asteraceae family and artemisinin biosynthesis.</title>
        <authorList>
            <person name="Shen Q."/>
            <person name="Zhang L."/>
            <person name="Liao Z."/>
            <person name="Wang S."/>
            <person name="Yan T."/>
            <person name="Shi P."/>
            <person name="Liu M."/>
            <person name="Fu X."/>
            <person name="Pan Q."/>
            <person name="Wang Y."/>
            <person name="Lv Z."/>
            <person name="Lu X."/>
            <person name="Zhang F."/>
            <person name="Jiang W."/>
            <person name="Ma Y."/>
            <person name="Chen M."/>
            <person name="Hao X."/>
            <person name="Li L."/>
            <person name="Tang Y."/>
            <person name="Lv G."/>
            <person name="Zhou Y."/>
            <person name="Sun X."/>
            <person name="Brodelius P.E."/>
            <person name="Rose J.K.C."/>
            <person name="Tang K."/>
        </authorList>
    </citation>
    <scope>NUCLEOTIDE SEQUENCE [LARGE SCALE GENOMIC DNA]</scope>
    <source>
        <strain evidence="4">cv. Huhao1</strain>
        <tissue evidence="3">Leaf</tissue>
    </source>
</reference>